<dbReference type="Gene3D" id="1.10.150.280">
    <property type="entry name" value="AF1531-like domain"/>
    <property type="match status" value="1"/>
</dbReference>
<dbReference type="Pfam" id="PF10531">
    <property type="entry name" value="SLBB"/>
    <property type="match status" value="1"/>
</dbReference>
<feature type="region of interest" description="Disordered" evidence="1">
    <location>
        <begin position="141"/>
        <end position="172"/>
    </location>
</feature>
<dbReference type="Pfam" id="PF12836">
    <property type="entry name" value="HHH_3"/>
    <property type="match status" value="1"/>
</dbReference>
<evidence type="ECO:0000313" key="4">
    <source>
        <dbReference type="EMBL" id="ACI17262.1"/>
    </source>
</evidence>
<dbReference type="Proteomes" id="UP000001732">
    <property type="component" value="Chromosome"/>
</dbReference>
<accession>B5Y881</accession>
<reference evidence="5" key="1">
    <citation type="submission" date="2008-08" db="EMBL/GenBank/DDBJ databases">
        <title>The complete genome sequence of Coprothermobacter proteolyticus strain ATCC 5245 / DSM 5265 / BT.</title>
        <authorList>
            <person name="Dodson R.J."/>
            <person name="Durkin A.S."/>
            <person name="Wu M."/>
            <person name="Eisen J."/>
            <person name="Sutton G."/>
        </authorList>
    </citation>
    <scope>NUCLEOTIDE SEQUENCE [LARGE SCALE GENOMIC DNA]</scope>
    <source>
        <strain evidence="5">ATCC 35245 / DSM 5265 / OCM 4 / BT</strain>
    </source>
</reference>
<dbReference type="SMART" id="SM00278">
    <property type="entry name" value="HhH1"/>
    <property type="match status" value="2"/>
</dbReference>
<feature type="domain" description="Helix-hairpin-helix DNA-binding motif class 1" evidence="3">
    <location>
        <begin position="214"/>
        <end position="233"/>
    </location>
</feature>
<reference evidence="4 5" key="2">
    <citation type="journal article" date="2014" name="Genome Announc.">
        <title>Complete Genome Sequence of Coprothermobacter proteolyticus DSM 5265.</title>
        <authorList>
            <person name="Alexiev A."/>
            <person name="Coil D.A."/>
            <person name="Badger J.H."/>
            <person name="Enticknap J."/>
            <person name="Ward N."/>
            <person name="Robb F.T."/>
            <person name="Eisen J.A."/>
        </authorList>
    </citation>
    <scope>NUCLEOTIDE SEQUENCE [LARGE SCALE GENOMIC DNA]</scope>
    <source>
        <strain evidence="5">ATCC 35245 / DSM 5265 / OCM 4 / BT</strain>
    </source>
</reference>
<dbReference type="KEGG" id="cpo:COPRO5265_0623"/>
<dbReference type="InterPro" id="IPR051675">
    <property type="entry name" value="Endo/Exo/Phosphatase_dom_1"/>
</dbReference>
<sequence length="237" mass="24934">MFLRSEQNNKFHSLAGGWKKAATWLAAFFLVGAICFEMGYRFGVSSLLSSKDAQASVSPSVETSSAAANSTSTALEPELVSVYIVGAVDRPGVYTAKPTQRIGDVISMAGVKGDADLTRLNLASHVADEMMVYVPTKAEQQNVDGSQGIPSSTAQNSGGVVIGSSESAGSSKSSLININTADEKQLDALPGIGPTLAARIVEYRQANGPFKSIEEVKNVSGIGEKRFADIKDLITVR</sequence>
<proteinExistence type="predicted"/>
<evidence type="ECO:0000256" key="1">
    <source>
        <dbReference type="SAM" id="MobiDB-lite"/>
    </source>
</evidence>
<evidence type="ECO:0000259" key="3">
    <source>
        <dbReference type="SMART" id="SM00278"/>
    </source>
</evidence>
<dbReference type="PANTHER" id="PTHR21180:SF32">
    <property type="entry name" value="ENDONUCLEASE_EXONUCLEASE_PHOSPHATASE FAMILY DOMAIN-CONTAINING PROTEIN 1"/>
    <property type="match status" value="1"/>
</dbReference>
<keyword evidence="5" id="KW-1185">Reference proteome</keyword>
<evidence type="ECO:0000256" key="2">
    <source>
        <dbReference type="SAM" id="Phobius"/>
    </source>
</evidence>
<dbReference type="InterPro" id="IPR003583">
    <property type="entry name" value="Hlx-hairpin-Hlx_DNA-bd_motif"/>
</dbReference>
<dbReference type="GO" id="GO:0006281">
    <property type="term" value="P:DNA repair"/>
    <property type="evidence" value="ECO:0007669"/>
    <property type="project" value="InterPro"/>
</dbReference>
<feature type="domain" description="Helix-hairpin-helix DNA-binding motif class 1" evidence="3">
    <location>
        <begin position="184"/>
        <end position="203"/>
    </location>
</feature>
<evidence type="ECO:0000313" key="5">
    <source>
        <dbReference type="Proteomes" id="UP000001732"/>
    </source>
</evidence>
<dbReference type="PANTHER" id="PTHR21180">
    <property type="entry name" value="ENDONUCLEASE/EXONUCLEASE/PHOSPHATASE FAMILY DOMAIN-CONTAINING PROTEIN 1"/>
    <property type="match status" value="1"/>
</dbReference>
<name>B5Y881_COPPD</name>
<feature type="transmembrane region" description="Helical" evidence="2">
    <location>
        <begin position="21"/>
        <end position="40"/>
    </location>
</feature>
<feature type="compositionally biased region" description="Polar residues" evidence="1">
    <location>
        <begin position="141"/>
        <end position="156"/>
    </location>
</feature>
<keyword evidence="2" id="KW-0472">Membrane</keyword>
<dbReference type="SUPFAM" id="SSF47781">
    <property type="entry name" value="RuvA domain 2-like"/>
    <property type="match status" value="1"/>
</dbReference>
<dbReference type="NCBIfam" id="TIGR00426">
    <property type="entry name" value="competence protein ComEA helix-hairpin-helix repeat region"/>
    <property type="match status" value="1"/>
</dbReference>
<gene>
    <name evidence="4" type="ordered locus">COPRO5265_0623</name>
</gene>
<dbReference type="Gene3D" id="3.10.560.10">
    <property type="entry name" value="Outer membrane lipoprotein wza domain like"/>
    <property type="match status" value="1"/>
</dbReference>
<protein>
    <submittedName>
        <fullName evidence="4">ComEA protein</fullName>
    </submittedName>
</protein>
<dbReference type="STRING" id="309798.COPRO5265_0623"/>
<dbReference type="GO" id="GO:0015627">
    <property type="term" value="C:type II protein secretion system complex"/>
    <property type="evidence" value="ECO:0007669"/>
    <property type="project" value="TreeGrafter"/>
</dbReference>
<dbReference type="HOGENOM" id="CLU_052011_1_1_9"/>
<dbReference type="InterPro" id="IPR010994">
    <property type="entry name" value="RuvA_2-like"/>
</dbReference>
<dbReference type="GO" id="GO:0015628">
    <property type="term" value="P:protein secretion by the type II secretion system"/>
    <property type="evidence" value="ECO:0007669"/>
    <property type="project" value="TreeGrafter"/>
</dbReference>
<dbReference type="InterPro" id="IPR004509">
    <property type="entry name" value="Competence_ComEA_HhH"/>
</dbReference>
<keyword evidence="2" id="KW-1133">Transmembrane helix</keyword>
<dbReference type="InterPro" id="IPR019554">
    <property type="entry name" value="Soluble_ligand-bd"/>
</dbReference>
<dbReference type="GO" id="GO:0003677">
    <property type="term" value="F:DNA binding"/>
    <property type="evidence" value="ECO:0007669"/>
    <property type="project" value="InterPro"/>
</dbReference>
<organism evidence="4 5">
    <name type="scientific">Coprothermobacter proteolyticus (strain ATCC 35245 / DSM 5265 / OCM 4 / BT)</name>
    <dbReference type="NCBI Taxonomy" id="309798"/>
    <lineage>
        <taxon>Bacteria</taxon>
        <taxon>Pseudomonadati</taxon>
        <taxon>Coprothermobacterota</taxon>
        <taxon>Coprothermobacteria</taxon>
        <taxon>Coprothermobacterales</taxon>
        <taxon>Coprothermobacteraceae</taxon>
        <taxon>Coprothermobacter</taxon>
    </lineage>
</organism>
<dbReference type="EMBL" id="CP001145">
    <property type="protein sequence ID" value="ACI17262.1"/>
    <property type="molecule type" value="Genomic_DNA"/>
</dbReference>
<keyword evidence="2" id="KW-0812">Transmembrane</keyword>
<feature type="compositionally biased region" description="Low complexity" evidence="1">
    <location>
        <begin position="157"/>
        <end position="172"/>
    </location>
</feature>
<dbReference type="eggNOG" id="COG1555">
    <property type="taxonomic scope" value="Bacteria"/>
</dbReference>
<dbReference type="AlphaFoldDB" id="B5Y881"/>